<evidence type="ECO:0000256" key="1">
    <source>
        <dbReference type="ARBA" id="ARBA00004651"/>
    </source>
</evidence>
<dbReference type="PANTHER" id="PTHR30294:SF29">
    <property type="entry name" value="MULTIDRUG ABC TRANSPORTER PERMEASE YBHS-RELATED"/>
    <property type="match status" value="1"/>
</dbReference>
<evidence type="ECO:0000256" key="4">
    <source>
        <dbReference type="ARBA" id="ARBA00022989"/>
    </source>
</evidence>
<dbReference type="GO" id="GO:0005886">
    <property type="term" value="C:plasma membrane"/>
    <property type="evidence" value="ECO:0007669"/>
    <property type="project" value="UniProtKB-SubCell"/>
</dbReference>
<keyword evidence="3 6" id="KW-0812">Transmembrane</keyword>
<keyword evidence="5 6" id="KW-0472">Membrane</keyword>
<feature type="transmembrane region" description="Helical" evidence="6">
    <location>
        <begin position="200"/>
        <end position="218"/>
    </location>
</feature>
<feature type="transmembrane region" description="Helical" evidence="6">
    <location>
        <begin position="248"/>
        <end position="271"/>
    </location>
</feature>
<dbReference type="GO" id="GO:0140359">
    <property type="term" value="F:ABC-type transporter activity"/>
    <property type="evidence" value="ECO:0007669"/>
    <property type="project" value="InterPro"/>
</dbReference>
<dbReference type="PANTHER" id="PTHR30294">
    <property type="entry name" value="MEMBRANE COMPONENT OF ABC TRANSPORTER YHHJ-RELATED"/>
    <property type="match status" value="1"/>
</dbReference>
<evidence type="ECO:0000256" key="6">
    <source>
        <dbReference type="SAM" id="Phobius"/>
    </source>
</evidence>
<name>A0A1M6RL77_PARC5</name>
<feature type="domain" description="ABC-2 type transporter transmembrane" evidence="7">
    <location>
        <begin position="18"/>
        <end position="348"/>
    </location>
</feature>
<evidence type="ECO:0000313" key="9">
    <source>
        <dbReference type="Proteomes" id="UP000184465"/>
    </source>
</evidence>
<evidence type="ECO:0000256" key="3">
    <source>
        <dbReference type="ARBA" id="ARBA00022692"/>
    </source>
</evidence>
<dbReference type="RefSeq" id="WP_073151837.1">
    <property type="nucleotide sequence ID" value="NZ_FRAG01000048.1"/>
</dbReference>
<dbReference type="Proteomes" id="UP000184465">
    <property type="component" value="Unassembled WGS sequence"/>
</dbReference>
<keyword evidence="2" id="KW-1003">Cell membrane</keyword>
<dbReference type="InterPro" id="IPR013525">
    <property type="entry name" value="ABC2_TM"/>
</dbReference>
<evidence type="ECO:0000259" key="7">
    <source>
        <dbReference type="Pfam" id="PF12698"/>
    </source>
</evidence>
<reference evidence="8 9" key="1">
    <citation type="submission" date="2016-11" db="EMBL/GenBank/DDBJ databases">
        <authorList>
            <person name="Jaros S."/>
            <person name="Januszkiewicz K."/>
            <person name="Wedrychowicz H."/>
        </authorList>
    </citation>
    <scope>NUCLEOTIDE SEQUENCE [LARGE SCALE GENOMIC DNA]</scope>
    <source>
        <strain evidence="8 9">DSM 15212</strain>
    </source>
</reference>
<gene>
    <name evidence="8" type="ORF">SAMN02745912_03005</name>
</gene>
<dbReference type="Gene3D" id="3.40.1710.10">
    <property type="entry name" value="abc type-2 transporter like domain"/>
    <property type="match status" value="1"/>
</dbReference>
<feature type="transmembrane region" description="Helical" evidence="6">
    <location>
        <begin position="277"/>
        <end position="301"/>
    </location>
</feature>
<dbReference type="AlphaFoldDB" id="A0A1M6RL77"/>
<accession>A0A1M6RL77</accession>
<keyword evidence="4 6" id="KW-1133">Transmembrane helix</keyword>
<dbReference type="InterPro" id="IPR051449">
    <property type="entry name" value="ABC-2_transporter_component"/>
</dbReference>
<dbReference type="EMBL" id="FRAG01000048">
    <property type="protein sequence ID" value="SHK33176.1"/>
    <property type="molecule type" value="Genomic_DNA"/>
</dbReference>
<organism evidence="8 9">
    <name type="scientific">Paramaledivibacter caminithermalis (strain DSM 15212 / CIP 107654 / DViRD3)</name>
    <name type="common">Clostridium caminithermale</name>
    <dbReference type="NCBI Taxonomy" id="1121301"/>
    <lineage>
        <taxon>Bacteria</taxon>
        <taxon>Bacillati</taxon>
        <taxon>Bacillota</taxon>
        <taxon>Clostridia</taxon>
        <taxon>Peptostreptococcales</taxon>
        <taxon>Caminicellaceae</taxon>
        <taxon>Paramaledivibacter</taxon>
    </lineage>
</organism>
<evidence type="ECO:0000256" key="2">
    <source>
        <dbReference type="ARBA" id="ARBA00022475"/>
    </source>
</evidence>
<dbReference type="STRING" id="1121301.SAMN02745912_03005"/>
<comment type="subcellular location">
    <subcellularLocation>
        <location evidence="1">Cell membrane</location>
        <topology evidence="1">Multi-pass membrane protein</topology>
    </subcellularLocation>
</comment>
<keyword evidence="9" id="KW-1185">Reference proteome</keyword>
<proteinExistence type="predicted"/>
<evidence type="ECO:0000313" key="8">
    <source>
        <dbReference type="EMBL" id="SHK33176.1"/>
    </source>
</evidence>
<feature type="transmembrane region" description="Helical" evidence="6">
    <location>
        <begin position="308"/>
        <end position="327"/>
    </location>
</feature>
<feature type="transmembrane region" description="Helical" evidence="6">
    <location>
        <begin position="20"/>
        <end position="37"/>
    </location>
</feature>
<evidence type="ECO:0000256" key="5">
    <source>
        <dbReference type="ARBA" id="ARBA00023136"/>
    </source>
</evidence>
<sequence length="351" mass="41292">MKTLLRIKIKEQFFKKSNIIMLLIIPLVIAYICICFNKETRDPSKVYSAAIIDHDKSEFSFSFINNMKEYREIDLYIQQDIEESLRRLSRGKYDVVYEIKDGFQSKILMGEFDDILISHKEVNSTAVKWLNDQVSLIVVRKWLYVDVLSRIHSLDPDFKEEEFKERFKEAMTNNKILSLKITNINNESGILEDSETKDNFVFKILWGTIIIFFIISFGKKTVDDRERGIITRLELCGLNKLQYYVTNLLLLMLNIMIPFTISYFIVGFFSLQSIISFINVILFTIFYTICTWLIIILIGLIFNSKKSYGLASQVYLLVSMILGSELLDGMSRLINYASWLFPIKWYMYFKI</sequence>
<protein>
    <submittedName>
        <fullName evidence="8">ABC-2 family transporter protein</fullName>
    </submittedName>
</protein>
<dbReference type="Pfam" id="PF12698">
    <property type="entry name" value="ABC2_membrane_3"/>
    <property type="match status" value="1"/>
</dbReference>